<dbReference type="PANTHER" id="PTHR11108">
    <property type="entry name" value="FERROCHELATASE"/>
    <property type="match status" value="1"/>
</dbReference>
<comment type="subcellular location">
    <subcellularLocation>
        <location evidence="7">Cytoplasm</location>
    </subcellularLocation>
</comment>
<evidence type="ECO:0000256" key="2">
    <source>
        <dbReference type="ARBA" id="ARBA00023004"/>
    </source>
</evidence>
<feature type="binding site" evidence="7">
    <location>
        <position position="323"/>
    </location>
    <ligand>
        <name>Fe(2+)</name>
        <dbReference type="ChEBI" id="CHEBI:29033"/>
    </ligand>
</feature>
<dbReference type="InterPro" id="IPR033659">
    <property type="entry name" value="Ferrochelatase_N"/>
</dbReference>
<evidence type="ECO:0000256" key="5">
    <source>
        <dbReference type="ARBA" id="ARBA00023244"/>
    </source>
</evidence>
<comment type="similarity">
    <text evidence="1 7 8">Belongs to the ferrochelatase family.</text>
</comment>
<organism evidence="9 10">
    <name type="scientific">Cloacibacterium rupense</name>
    <dbReference type="NCBI Taxonomy" id="517423"/>
    <lineage>
        <taxon>Bacteria</taxon>
        <taxon>Pseudomonadati</taxon>
        <taxon>Bacteroidota</taxon>
        <taxon>Flavobacteriia</taxon>
        <taxon>Flavobacteriales</taxon>
        <taxon>Weeksellaceae</taxon>
    </lineage>
</organism>
<evidence type="ECO:0000256" key="6">
    <source>
        <dbReference type="ARBA" id="ARBA00024536"/>
    </source>
</evidence>
<keyword evidence="10" id="KW-1185">Reference proteome</keyword>
<gene>
    <name evidence="7 9" type="primary">hemH</name>
    <name evidence="9" type="ORF">GCM10010992_17380</name>
</gene>
<dbReference type="HAMAP" id="MF_00323">
    <property type="entry name" value="Ferrochelatase"/>
    <property type="match status" value="1"/>
</dbReference>
<dbReference type="NCBIfam" id="TIGR00109">
    <property type="entry name" value="hemH"/>
    <property type="match status" value="1"/>
</dbReference>
<keyword evidence="7" id="KW-0963">Cytoplasm</keyword>
<comment type="catalytic activity">
    <reaction evidence="6">
        <text>Fe-coproporphyrin III + 2 H(+) = coproporphyrin III + Fe(2+)</text>
        <dbReference type="Rhea" id="RHEA:49572"/>
        <dbReference type="ChEBI" id="CHEBI:15378"/>
        <dbReference type="ChEBI" id="CHEBI:29033"/>
        <dbReference type="ChEBI" id="CHEBI:68438"/>
        <dbReference type="ChEBI" id="CHEBI:131725"/>
        <dbReference type="EC" id="4.99.1.9"/>
    </reaction>
    <physiologicalReaction direction="right-to-left" evidence="6">
        <dbReference type="Rhea" id="RHEA:49574"/>
    </physiologicalReaction>
</comment>
<keyword evidence="4 7" id="KW-0456">Lyase</keyword>
<dbReference type="Proteomes" id="UP000620064">
    <property type="component" value="Unassembled WGS sequence"/>
</dbReference>
<keyword evidence="7" id="KW-0479">Metal-binding</keyword>
<evidence type="ECO:0000313" key="9">
    <source>
        <dbReference type="EMBL" id="GGP04536.1"/>
    </source>
</evidence>
<proteinExistence type="inferred from homology"/>
<evidence type="ECO:0000256" key="3">
    <source>
        <dbReference type="ARBA" id="ARBA00023133"/>
    </source>
</evidence>
<dbReference type="CDD" id="cd03411">
    <property type="entry name" value="Ferrochelatase_N"/>
    <property type="match status" value="1"/>
</dbReference>
<name>A0ABQ2NLT7_9FLAO</name>
<evidence type="ECO:0000256" key="4">
    <source>
        <dbReference type="ARBA" id="ARBA00023239"/>
    </source>
</evidence>
<evidence type="ECO:0000256" key="8">
    <source>
        <dbReference type="RuleBase" id="RU004185"/>
    </source>
</evidence>
<protein>
    <recommendedName>
        <fullName evidence="7">Ferrochelatase</fullName>
        <ecNumber evidence="7">4.98.1.1</ecNumber>
    </recommendedName>
    <alternativeName>
        <fullName evidence="7">Heme synthase</fullName>
    </alternativeName>
    <alternativeName>
        <fullName evidence="7">Protoheme ferro-lyase</fullName>
    </alternativeName>
</protein>
<keyword evidence="3 7" id="KW-0350">Heme biosynthesis</keyword>
<reference evidence="10" key="1">
    <citation type="journal article" date="2019" name="Int. J. Syst. Evol. Microbiol.">
        <title>The Global Catalogue of Microorganisms (GCM) 10K type strain sequencing project: providing services to taxonomists for standard genome sequencing and annotation.</title>
        <authorList>
            <consortium name="The Broad Institute Genomics Platform"/>
            <consortium name="The Broad Institute Genome Sequencing Center for Infectious Disease"/>
            <person name="Wu L."/>
            <person name="Ma J."/>
        </authorList>
    </citation>
    <scope>NUCLEOTIDE SEQUENCE [LARGE SCALE GENOMIC DNA]</scope>
    <source>
        <strain evidence="10">CGMCC 1.7656</strain>
    </source>
</reference>
<comment type="catalytic activity">
    <reaction evidence="7">
        <text>heme b + 2 H(+) = protoporphyrin IX + Fe(2+)</text>
        <dbReference type="Rhea" id="RHEA:22584"/>
        <dbReference type="ChEBI" id="CHEBI:15378"/>
        <dbReference type="ChEBI" id="CHEBI:29033"/>
        <dbReference type="ChEBI" id="CHEBI:57306"/>
        <dbReference type="ChEBI" id="CHEBI:60344"/>
        <dbReference type="EC" id="4.98.1.1"/>
    </reaction>
</comment>
<evidence type="ECO:0000256" key="1">
    <source>
        <dbReference type="ARBA" id="ARBA00007718"/>
    </source>
</evidence>
<dbReference type="InterPro" id="IPR033644">
    <property type="entry name" value="Ferrochelatase_C"/>
</dbReference>
<accession>A0ABQ2NLT7</accession>
<comment type="pathway">
    <text evidence="7">Porphyrin-containing compound metabolism; protoheme biosynthesis; protoheme from protoporphyrin-IX: step 1/1.</text>
</comment>
<dbReference type="InterPro" id="IPR001015">
    <property type="entry name" value="Ferrochelatase"/>
</dbReference>
<sequence>MRDSRYEFRYEKLEILEILENNITQNSKIETQNPKKGILLVNLGSPKSTKVEDVKEYLDEFLMDERVIDYRWFFRALLVRGIILKTRPKKSAAAYKTVWTEEGSPLVVITKQIQKKLQKLVDIPVEIGMRYAEPSIETGIRNLVEKGVEEIVLFPLYPQYAMSTTETVVEKAKEVQAKLFPNVKINYVKPFYNRDIYINCLAESIKEKLPENFDLLQFSYHGVPERHIYKTDPTKTCKIGDCCFKEDHPSHQYCYRHQCLKTTELVRQQLGLEDSQVKSTFQSRLGKDKWIEPYTDETLENLPKNGVKNLAIVCPAFVSDCLETLEEISVEGKEEFLHAGGEKFNYIPCLNDEDRWIEVVKQLCEEEFS</sequence>
<evidence type="ECO:0000313" key="10">
    <source>
        <dbReference type="Proteomes" id="UP000620064"/>
    </source>
</evidence>
<dbReference type="Pfam" id="PF00762">
    <property type="entry name" value="Ferrochelatase"/>
    <property type="match status" value="1"/>
</dbReference>
<keyword evidence="5 7" id="KW-0627">Porphyrin biosynthesis</keyword>
<dbReference type="CDD" id="cd00419">
    <property type="entry name" value="Ferrochelatase_C"/>
    <property type="match status" value="1"/>
</dbReference>
<dbReference type="Gene3D" id="3.40.50.1400">
    <property type="match status" value="2"/>
</dbReference>
<dbReference type="EC" id="4.98.1.1" evidence="7"/>
<dbReference type="EMBL" id="BMLV01000003">
    <property type="protein sequence ID" value="GGP04536.1"/>
    <property type="molecule type" value="Genomic_DNA"/>
</dbReference>
<dbReference type="PANTHER" id="PTHR11108:SF1">
    <property type="entry name" value="FERROCHELATASE, MITOCHONDRIAL"/>
    <property type="match status" value="1"/>
</dbReference>
<keyword evidence="2 7" id="KW-0408">Iron</keyword>
<comment type="function">
    <text evidence="7">Catalyzes the ferrous insertion into protoporphyrin IX.</text>
</comment>
<feature type="binding site" evidence="7">
    <location>
        <position position="221"/>
    </location>
    <ligand>
        <name>Fe(2+)</name>
        <dbReference type="ChEBI" id="CHEBI:29033"/>
    </ligand>
</feature>
<dbReference type="SUPFAM" id="SSF53800">
    <property type="entry name" value="Chelatase"/>
    <property type="match status" value="1"/>
</dbReference>
<evidence type="ECO:0000256" key="7">
    <source>
        <dbReference type="HAMAP-Rule" id="MF_00323"/>
    </source>
</evidence>
<comment type="caution">
    <text evidence="9">The sequence shown here is derived from an EMBL/GenBank/DDBJ whole genome shotgun (WGS) entry which is preliminary data.</text>
</comment>